<organism evidence="1 2">
    <name type="scientific">Anncaliia algerae PRA339</name>
    <dbReference type="NCBI Taxonomy" id="1288291"/>
    <lineage>
        <taxon>Eukaryota</taxon>
        <taxon>Fungi</taxon>
        <taxon>Fungi incertae sedis</taxon>
        <taxon>Microsporidia</taxon>
        <taxon>Tubulinosematoidea</taxon>
        <taxon>Tubulinosematidae</taxon>
        <taxon>Anncaliia</taxon>
    </lineage>
</organism>
<keyword evidence="2" id="KW-1185">Reference proteome</keyword>
<proteinExistence type="predicted"/>
<reference evidence="2" key="1">
    <citation type="submission" date="2013-02" db="EMBL/GenBank/DDBJ databases">
        <authorList>
            <consortium name="The Broad Institute Genome Sequencing Platform"/>
            <person name="Cuomo C."/>
            <person name="Becnel J."/>
            <person name="Sanscrainte N."/>
            <person name="Walker B."/>
            <person name="Young S.K."/>
            <person name="Zeng Q."/>
            <person name="Gargeya S."/>
            <person name="Fitzgerald M."/>
            <person name="Haas B."/>
            <person name="Abouelleil A."/>
            <person name="Alvarado L."/>
            <person name="Arachchi H.M."/>
            <person name="Berlin A.M."/>
            <person name="Chapman S.B."/>
            <person name="Dewar J."/>
            <person name="Goldberg J."/>
            <person name="Griggs A."/>
            <person name="Gujja S."/>
            <person name="Hansen M."/>
            <person name="Howarth C."/>
            <person name="Imamovic A."/>
            <person name="Larimer J."/>
            <person name="McCowan C."/>
            <person name="Murphy C."/>
            <person name="Neiman D."/>
            <person name="Pearson M."/>
            <person name="Priest M."/>
            <person name="Roberts A."/>
            <person name="Saif S."/>
            <person name="Shea T."/>
            <person name="Sisk P."/>
            <person name="Sykes S."/>
            <person name="Wortman J."/>
            <person name="Nusbaum C."/>
            <person name="Birren B."/>
        </authorList>
    </citation>
    <scope>NUCLEOTIDE SEQUENCE [LARGE SCALE GENOMIC DNA]</scope>
    <source>
        <strain evidence="2">PRA339</strain>
    </source>
</reference>
<dbReference type="EMBL" id="KK365489">
    <property type="protein sequence ID" value="KCZ78993.1"/>
    <property type="molecule type" value="Genomic_DNA"/>
</dbReference>
<protein>
    <submittedName>
        <fullName evidence="1">Uncharacterized protein</fullName>
    </submittedName>
</protein>
<evidence type="ECO:0000313" key="1">
    <source>
        <dbReference type="EMBL" id="KCZ78993.1"/>
    </source>
</evidence>
<gene>
    <name evidence="1" type="ORF">H312_03624</name>
</gene>
<dbReference type="Proteomes" id="UP000030655">
    <property type="component" value="Unassembled WGS sequence"/>
</dbReference>
<feature type="non-terminal residue" evidence="1">
    <location>
        <position position="1"/>
    </location>
</feature>
<sequence length="134" mass="15425">VYSVYERPLELMSEDFILDNVESSKKESIIKDDKISYDEIIYVADQKTTDLASQAYTEDNIKQEHKELDQNINPLINKILDNIDLKENDTVTDLRKSDTKSNNKKEEIINKEDKDNGVCLFNIVGVVVLVVLNM</sequence>
<reference evidence="1 2" key="2">
    <citation type="submission" date="2014-03" db="EMBL/GenBank/DDBJ databases">
        <title>The Genome Sequence of Anncaliia algerae insect isolate PRA339.</title>
        <authorList>
            <consortium name="The Broad Institute Genome Sequencing Platform"/>
            <consortium name="The Broad Institute Genome Sequencing Center for Infectious Disease"/>
            <person name="Cuomo C."/>
            <person name="Becnel J."/>
            <person name="Sanscrainte N."/>
            <person name="Walker B."/>
            <person name="Young S.K."/>
            <person name="Zeng Q."/>
            <person name="Gargeya S."/>
            <person name="Fitzgerald M."/>
            <person name="Haas B."/>
            <person name="Abouelleil A."/>
            <person name="Alvarado L."/>
            <person name="Arachchi H.M."/>
            <person name="Berlin A.M."/>
            <person name="Chapman S.B."/>
            <person name="Dewar J."/>
            <person name="Goldberg J."/>
            <person name="Griggs A."/>
            <person name="Gujja S."/>
            <person name="Hansen M."/>
            <person name="Howarth C."/>
            <person name="Imamovic A."/>
            <person name="Larimer J."/>
            <person name="McCowan C."/>
            <person name="Murphy C."/>
            <person name="Neiman D."/>
            <person name="Pearson M."/>
            <person name="Priest M."/>
            <person name="Roberts A."/>
            <person name="Saif S."/>
            <person name="Shea T."/>
            <person name="Sisk P."/>
            <person name="Sykes S."/>
            <person name="Wortman J."/>
            <person name="Nusbaum C."/>
            <person name="Birren B."/>
        </authorList>
    </citation>
    <scope>NUCLEOTIDE SEQUENCE [LARGE SCALE GENOMIC DNA]</scope>
    <source>
        <strain evidence="1 2">PRA339</strain>
    </source>
</reference>
<dbReference type="HOGENOM" id="CLU_2120509_0_0_1"/>
<evidence type="ECO:0000313" key="2">
    <source>
        <dbReference type="Proteomes" id="UP000030655"/>
    </source>
</evidence>
<accession>A0A059EVF6</accession>
<dbReference type="VEuPathDB" id="MicrosporidiaDB:H312_03624"/>
<dbReference type="AlphaFoldDB" id="A0A059EVF6"/>
<name>A0A059EVF6_9MICR</name>